<name>A0ABR2QVM7_9ROSI</name>
<gene>
    <name evidence="1" type="ORF">V6N11_042210</name>
</gene>
<evidence type="ECO:0000313" key="2">
    <source>
        <dbReference type="Proteomes" id="UP001396334"/>
    </source>
</evidence>
<reference evidence="1 2" key="1">
    <citation type="journal article" date="2024" name="G3 (Bethesda)">
        <title>Genome assembly of Hibiscus sabdariffa L. provides insights into metabolisms of medicinal natural products.</title>
        <authorList>
            <person name="Kim T."/>
        </authorList>
    </citation>
    <scope>NUCLEOTIDE SEQUENCE [LARGE SCALE GENOMIC DNA]</scope>
    <source>
        <strain evidence="1">TK-2024</strain>
        <tissue evidence="1">Old leaves</tissue>
    </source>
</reference>
<sequence>MALLLKEKPELIDGRNAMEEIEIPEMVADVVMSLLEESHCEEYYNEEQVNSLMESLEAEIRMANHGSCSFEGDVERNGSSEWAGIEMVPSSPSDDMNWCVEDHFEEISMDELVHFGHDFALNPYEFQTEEGYASLWQET</sequence>
<proteinExistence type="predicted"/>
<keyword evidence="2" id="KW-1185">Reference proteome</keyword>
<comment type="caution">
    <text evidence="1">The sequence shown here is derived from an EMBL/GenBank/DDBJ whole genome shotgun (WGS) entry which is preliminary data.</text>
</comment>
<accession>A0ABR2QVM7</accession>
<dbReference type="Proteomes" id="UP001396334">
    <property type="component" value="Unassembled WGS sequence"/>
</dbReference>
<protein>
    <submittedName>
        <fullName evidence="1">Uncharacterized protein</fullName>
    </submittedName>
</protein>
<evidence type="ECO:0000313" key="1">
    <source>
        <dbReference type="EMBL" id="KAK9004753.1"/>
    </source>
</evidence>
<dbReference type="EMBL" id="JBBPBN010000030">
    <property type="protein sequence ID" value="KAK9004753.1"/>
    <property type="molecule type" value="Genomic_DNA"/>
</dbReference>
<dbReference type="PANTHER" id="PTHR37611:SF2">
    <property type="entry name" value="VIRUS-SPECIFIC-SIGNALING-PATHWAY REGULATED PROTEIN-RELATED"/>
    <property type="match status" value="1"/>
</dbReference>
<dbReference type="PANTHER" id="PTHR37611">
    <property type="entry name" value="VIRUS-SPECIFIC-SIGNALING-PATHWAY REGULATED PROTEIN-RELATED"/>
    <property type="match status" value="1"/>
</dbReference>
<organism evidence="1 2">
    <name type="scientific">Hibiscus sabdariffa</name>
    <name type="common">roselle</name>
    <dbReference type="NCBI Taxonomy" id="183260"/>
    <lineage>
        <taxon>Eukaryota</taxon>
        <taxon>Viridiplantae</taxon>
        <taxon>Streptophyta</taxon>
        <taxon>Embryophyta</taxon>
        <taxon>Tracheophyta</taxon>
        <taxon>Spermatophyta</taxon>
        <taxon>Magnoliopsida</taxon>
        <taxon>eudicotyledons</taxon>
        <taxon>Gunneridae</taxon>
        <taxon>Pentapetalae</taxon>
        <taxon>rosids</taxon>
        <taxon>malvids</taxon>
        <taxon>Malvales</taxon>
        <taxon>Malvaceae</taxon>
        <taxon>Malvoideae</taxon>
        <taxon>Hibiscus</taxon>
    </lineage>
</organism>